<dbReference type="EMBL" id="BLXZ01000010">
    <property type="protein sequence ID" value="GFO70495.1"/>
    <property type="molecule type" value="Genomic_DNA"/>
</dbReference>
<dbReference type="Proteomes" id="UP000587586">
    <property type="component" value="Unassembled WGS sequence"/>
</dbReference>
<proteinExistence type="predicted"/>
<dbReference type="InterPro" id="IPR037108">
    <property type="entry name" value="TM1727-like_C_sf"/>
</dbReference>
<dbReference type="RefSeq" id="WP_183363119.1">
    <property type="nucleotide sequence ID" value="NZ_BLXZ01000010.1"/>
</dbReference>
<dbReference type="AlphaFoldDB" id="A0A6V8NCZ1"/>
<dbReference type="Pfam" id="PF10728">
    <property type="entry name" value="DUF2520"/>
    <property type="match status" value="1"/>
</dbReference>
<evidence type="ECO:0000259" key="1">
    <source>
        <dbReference type="Pfam" id="PF10727"/>
    </source>
</evidence>
<evidence type="ECO:0000259" key="2">
    <source>
        <dbReference type="Pfam" id="PF10728"/>
    </source>
</evidence>
<evidence type="ECO:0000313" key="4">
    <source>
        <dbReference type="Proteomes" id="UP000587586"/>
    </source>
</evidence>
<evidence type="ECO:0000313" key="3">
    <source>
        <dbReference type="EMBL" id="GFO70495.1"/>
    </source>
</evidence>
<reference evidence="4" key="1">
    <citation type="submission" date="2020-06" db="EMBL/GenBank/DDBJ databases">
        <title>Draft genomic sequecing of Geomonas sp. Red745.</title>
        <authorList>
            <person name="Itoh H."/>
            <person name="Xu Z.X."/>
            <person name="Ushijima N."/>
            <person name="Masuda Y."/>
            <person name="Shiratori Y."/>
            <person name="Senoo K."/>
        </authorList>
    </citation>
    <scope>NUCLEOTIDE SEQUENCE [LARGE SCALE GENOMIC DNA]</scope>
    <source>
        <strain evidence="4">Red745</strain>
    </source>
</reference>
<dbReference type="PANTHER" id="PTHR40459:SF1">
    <property type="entry name" value="CONSERVED HYPOTHETICAL ALANINE AND LEUCINE RICH PROTEIN"/>
    <property type="match status" value="1"/>
</dbReference>
<feature type="domain" description="DUF2520" evidence="2">
    <location>
        <begin position="137"/>
        <end position="262"/>
    </location>
</feature>
<dbReference type="Gene3D" id="1.10.1040.20">
    <property type="entry name" value="ProC-like, C-terminal domain"/>
    <property type="match status" value="1"/>
</dbReference>
<dbReference type="SUPFAM" id="SSF48179">
    <property type="entry name" value="6-phosphogluconate dehydrogenase C-terminal domain-like"/>
    <property type="match status" value="1"/>
</dbReference>
<comment type="caution">
    <text evidence="3">The sequence shown here is derived from an EMBL/GenBank/DDBJ whole genome shotgun (WGS) entry which is preliminary data.</text>
</comment>
<feature type="domain" description="Putative oxidoreductase/dehydrogenase Rossmann-like" evidence="1">
    <location>
        <begin position="6"/>
        <end position="119"/>
    </location>
</feature>
<dbReference type="Gene3D" id="3.40.50.720">
    <property type="entry name" value="NAD(P)-binding Rossmann-like Domain"/>
    <property type="match status" value="1"/>
</dbReference>
<dbReference type="SUPFAM" id="SSF51735">
    <property type="entry name" value="NAD(P)-binding Rossmann-fold domains"/>
    <property type="match status" value="1"/>
</dbReference>
<dbReference type="InterPro" id="IPR019665">
    <property type="entry name" value="OxRdtase/DH_put_Rossmann_dom"/>
</dbReference>
<gene>
    <name evidence="3" type="ORF">GMLC_40740</name>
</gene>
<dbReference type="Pfam" id="PF10727">
    <property type="entry name" value="Rossmann-like"/>
    <property type="match status" value="1"/>
</dbReference>
<keyword evidence="4" id="KW-1185">Reference proteome</keyword>
<accession>A0A6V8NCZ1</accession>
<dbReference type="InterPro" id="IPR036291">
    <property type="entry name" value="NAD(P)-bd_dom_sf"/>
</dbReference>
<dbReference type="PANTHER" id="PTHR40459">
    <property type="entry name" value="CONSERVED HYPOTHETICAL ALANINE AND LEUCINE RICH PROTEIN"/>
    <property type="match status" value="1"/>
</dbReference>
<sequence length="293" mass="30157">MTTLNLIGCGAVGRTLGRLLHEARLCEVGEILTLSPESGAAGARFIGSGRPVTDYADLRPAELYLVAVPDDAIAGCAELLAASGRLPEGCVVCHLSGALASSVLAPVVAAGARIASLHPVKSFADPLRAAAEFPGTWCAVEGDPAALELVEALFHALGARLFAIDPAFKTVYHAGAVLACNYLTVLVELGLRAFGRAGVEPEVARQVLEPLVSGTVDNIFRIGTAGALSGPIARADLGTVTHQLAALESWDPSVAELYRQLGLVAVELAGAKGSATPGRLAVLGELLRNEEKV</sequence>
<dbReference type="InterPro" id="IPR018931">
    <property type="entry name" value="DUF2520"/>
</dbReference>
<dbReference type="InterPro" id="IPR008927">
    <property type="entry name" value="6-PGluconate_DH-like_C_sf"/>
</dbReference>
<protein>
    <submittedName>
        <fullName evidence="3">Oxidoreductase</fullName>
    </submittedName>
</protein>
<name>A0A6V8NCZ1_9BACT</name>
<organism evidence="3 4">
    <name type="scientific">Geomonas limicola</name>
    <dbReference type="NCBI Taxonomy" id="2740186"/>
    <lineage>
        <taxon>Bacteria</taxon>
        <taxon>Pseudomonadati</taxon>
        <taxon>Thermodesulfobacteriota</taxon>
        <taxon>Desulfuromonadia</taxon>
        <taxon>Geobacterales</taxon>
        <taxon>Geobacteraceae</taxon>
        <taxon>Geomonas</taxon>
    </lineage>
</organism>